<dbReference type="GeneID" id="63855657"/>
<organism evidence="2 3">
    <name type="scientific">Cucurbitaria berberidis CBS 394.84</name>
    <dbReference type="NCBI Taxonomy" id="1168544"/>
    <lineage>
        <taxon>Eukaryota</taxon>
        <taxon>Fungi</taxon>
        <taxon>Dikarya</taxon>
        <taxon>Ascomycota</taxon>
        <taxon>Pezizomycotina</taxon>
        <taxon>Dothideomycetes</taxon>
        <taxon>Pleosporomycetidae</taxon>
        <taxon>Pleosporales</taxon>
        <taxon>Pleosporineae</taxon>
        <taxon>Cucurbitariaceae</taxon>
        <taxon>Cucurbitaria</taxon>
    </lineage>
</organism>
<dbReference type="Proteomes" id="UP000800039">
    <property type="component" value="Unassembled WGS sequence"/>
</dbReference>
<comment type="caution">
    <text evidence="2">The sequence shown here is derived from an EMBL/GenBank/DDBJ whole genome shotgun (WGS) entry which is preliminary data.</text>
</comment>
<evidence type="ECO:0000313" key="2">
    <source>
        <dbReference type="EMBL" id="KAF1842212.1"/>
    </source>
</evidence>
<keyword evidence="1" id="KW-0732">Signal</keyword>
<dbReference type="OrthoDB" id="3800712at2759"/>
<protein>
    <recommendedName>
        <fullName evidence="4">C2H2-type domain-containing protein</fullName>
    </recommendedName>
</protein>
<feature type="chain" id="PRO_5040438598" description="C2H2-type domain-containing protein" evidence="1">
    <location>
        <begin position="17"/>
        <end position="323"/>
    </location>
</feature>
<accession>A0A9P4L5C7</accession>
<evidence type="ECO:0008006" key="4">
    <source>
        <dbReference type="Google" id="ProtNLM"/>
    </source>
</evidence>
<evidence type="ECO:0000313" key="3">
    <source>
        <dbReference type="Proteomes" id="UP000800039"/>
    </source>
</evidence>
<reference evidence="2" key="1">
    <citation type="submission" date="2020-01" db="EMBL/GenBank/DDBJ databases">
        <authorList>
            <consortium name="DOE Joint Genome Institute"/>
            <person name="Haridas S."/>
            <person name="Albert R."/>
            <person name="Binder M."/>
            <person name="Bloem J."/>
            <person name="Labutti K."/>
            <person name="Salamov A."/>
            <person name="Andreopoulos B."/>
            <person name="Baker S.E."/>
            <person name="Barry K."/>
            <person name="Bills G."/>
            <person name="Bluhm B.H."/>
            <person name="Cannon C."/>
            <person name="Castanera R."/>
            <person name="Culley D.E."/>
            <person name="Daum C."/>
            <person name="Ezra D."/>
            <person name="Gonzalez J.B."/>
            <person name="Henrissat B."/>
            <person name="Kuo A."/>
            <person name="Liang C."/>
            <person name="Lipzen A."/>
            <person name="Lutzoni F."/>
            <person name="Magnuson J."/>
            <person name="Mondo S."/>
            <person name="Nolan M."/>
            <person name="Ohm R."/>
            <person name="Pangilinan J."/>
            <person name="Park H.-J."/>
            <person name="Ramirez L."/>
            <person name="Alfaro M."/>
            <person name="Sun H."/>
            <person name="Tritt A."/>
            <person name="Yoshinaga Y."/>
            <person name="Zwiers L.-H."/>
            <person name="Turgeon B.G."/>
            <person name="Goodwin S.B."/>
            <person name="Spatafora J.W."/>
            <person name="Crous P.W."/>
            <person name="Grigoriev I.V."/>
        </authorList>
    </citation>
    <scope>NUCLEOTIDE SEQUENCE</scope>
    <source>
        <strain evidence="2">CBS 394.84</strain>
    </source>
</reference>
<evidence type="ECO:0000256" key="1">
    <source>
        <dbReference type="SAM" id="SignalP"/>
    </source>
</evidence>
<name>A0A9P4L5C7_9PLEO</name>
<proteinExistence type="predicted"/>
<sequence length="323" mass="35947">MFSFIRFIAIITLARCVCTGVQKNLESPFGLTFSPTAIIASRFNASGAVEVTRHPVSPEYQAYYDNAVHGDGSPIGTRYMNNATAMLYHAVVPVSESLRKQLGHSPEYRALFLPSVFDYNMWNAAIEAVAPNNPLDRFIKFGSFQQAACHGYGFLQGEHLGRAPEEHNNDDGPPNLILFLEYEKDYLFAWLLEVAFEYGTFPVAHQKICKECGDRFRENNGIQAHEKRVSAFLDSLIQEALQIYERDSIRAIVIAGEASSLGITNLSIMAYRAVGTQMVSVMTEIAPTDVVAHGAAVWARLVQQFPDNFVTESGNKIVEHDEL</sequence>
<dbReference type="AlphaFoldDB" id="A0A9P4L5C7"/>
<dbReference type="EMBL" id="ML976618">
    <property type="protein sequence ID" value="KAF1842212.1"/>
    <property type="molecule type" value="Genomic_DNA"/>
</dbReference>
<gene>
    <name evidence="2" type="ORF">K460DRAFT_435543</name>
</gene>
<feature type="signal peptide" evidence="1">
    <location>
        <begin position="1"/>
        <end position="16"/>
    </location>
</feature>
<keyword evidence="3" id="KW-1185">Reference proteome</keyword>
<dbReference type="RefSeq" id="XP_040784775.1">
    <property type="nucleotide sequence ID" value="XM_040938401.1"/>
</dbReference>